<evidence type="ECO:0000313" key="3">
    <source>
        <dbReference type="Proteomes" id="UP000315344"/>
    </source>
</evidence>
<protein>
    <submittedName>
        <fullName evidence="2">Copper chaperone PCu(A)C</fullName>
    </submittedName>
</protein>
<dbReference type="Proteomes" id="UP000315344">
    <property type="component" value="Unassembled WGS sequence"/>
</dbReference>
<accession>A0A533I6N3</accession>
<feature type="signal peptide" evidence="1">
    <location>
        <begin position="1"/>
        <end position="21"/>
    </location>
</feature>
<dbReference type="SUPFAM" id="SSF110087">
    <property type="entry name" value="DR1885-like metal-binding protein"/>
    <property type="match status" value="1"/>
</dbReference>
<evidence type="ECO:0000256" key="1">
    <source>
        <dbReference type="SAM" id="SignalP"/>
    </source>
</evidence>
<gene>
    <name evidence="2" type="ORF">DI616_15550</name>
</gene>
<feature type="chain" id="PRO_5022113535" evidence="1">
    <location>
        <begin position="22"/>
        <end position="166"/>
    </location>
</feature>
<comment type="caution">
    <text evidence="2">The sequence shown here is derived from an EMBL/GenBank/DDBJ whole genome shotgun (WGS) entry which is preliminary data.</text>
</comment>
<dbReference type="AlphaFoldDB" id="A0A533I6N3"/>
<dbReference type="EMBL" id="VAFL01000014">
    <property type="protein sequence ID" value="TKW65348.1"/>
    <property type="molecule type" value="Genomic_DNA"/>
</dbReference>
<proteinExistence type="predicted"/>
<dbReference type="Pfam" id="PF04314">
    <property type="entry name" value="PCuAC"/>
    <property type="match status" value="1"/>
</dbReference>
<sequence>MMKHLALSAVIALILPATAMAHNYHFEITDAFLRSSNPKSGAAFMTILNDSEHDCTLSTVETPVADKAELHTSRENAEGMMEMLPIEGGITIPARGTHSLARGGDHVMLMGIAAPLAQGDEVPMTLDFGECGKVELLLPLDNDRTGVVAGDAAQAKLTGSEGHAGH</sequence>
<dbReference type="InterPro" id="IPR036182">
    <property type="entry name" value="PCuAC_sf"/>
</dbReference>
<evidence type="ECO:0000313" key="2">
    <source>
        <dbReference type="EMBL" id="TKW65348.1"/>
    </source>
</evidence>
<reference evidence="2 3" key="1">
    <citation type="journal article" date="2017" name="Nat. Commun.">
        <title>In situ click chemistry generation of cyclooxygenase-2 inhibitors.</title>
        <authorList>
            <person name="Bhardwaj A."/>
            <person name="Kaur J."/>
            <person name="Wuest M."/>
            <person name="Wuest F."/>
        </authorList>
    </citation>
    <scope>NUCLEOTIDE SEQUENCE [LARGE SCALE GENOMIC DNA]</scope>
    <source>
        <strain evidence="2">S2_012_000_R3_94</strain>
    </source>
</reference>
<dbReference type="InterPro" id="IPR058248">
    <property type="entry name" value="Lxx211020-like"/>
</dbReference>
<dbReference type="Gene3D" id="2.60.40.1890">
    <property type="entry name" value="PCu(A)C copper chaperone"/>
    <property type="match status" value="1"/>
</dbReference>
<dbReference type="PANTHER" id="PTHR36302:SF1">
    <property type="entry name" value="COPPER CHAPERONE PCU(A)C"/>
    <property type="match status" value="1"/>
</dbReference>
<organism evidence="2 3">
    <name type="scientific">Paracoccus denitrificans</name>
    <dbReference type="NCBI Taxonomy" id="266"/>
    <lineage>
        <taxon>Bacteria</taxon>
        <taxon>Pseudomonadati</taxon>
        <taxon>Pseudomonadota</taxon>
        <taxon>Alphaproteobacteria</taxon>
        <taxon>Rhodobacterales</taxon>
        <taxon>Paracoccaceae</taxon>
        <taxon>Paracoccus</taxon>
    </lineage>
</organism>
<dbReference type="PANTHER" id="PTHR36302">
    <property type="entry name" value="BLR7088 PROTEIN"/>
    <property type="match status" value="1"/>
</dbReference>
<name>A0A533I6N3_PARDE</name>
<dbReference type="InterPro" id="IPR007410">
    <property type="entry name" value="LpqE-like"/>
</dbReference>
<keyword evidence="1" id="KW-0732">Signal</keyword>